<dbReference type="GO" id="GO:0004766">
    <property type="term" value="F:spermidine synthase activity"/>
    <property type="evidence" value="ECO:0007669"/>
    <property type="project" value="TreeGrafter"/>
</dbReference>
<sequence length="212" mass="23573">VVVRAAGRAAPIVLRLHTACSPKPTTVETCSLWPGWDLSLFSSCCTTVARGTKTSSSSVVKPTATCWVWTVSSSVLRDKFSYQKMIANLLLCSHPNPQKMLIIRGVDEGVLWEVVKHIDEYVIGYSSSKLTFHVGNGFEFMKQNETDAFDVIITDSSDPMGPTESLFKASCYQLGECQWQHLDLIKEMRHLCKSLFPVVGYAYCTISTYQAT</sequence>
<reference evidence="1 2" key="1">
    <citation type="submission" date="2016-06" db="EMBL/GenBank/DDBJ databases">
        <title>The Draft Genome Sequence and Annotation of the Desert Woodrat Neotoma lepida.</title>
        <authorList>
            <person name="Campbell M."/>
            <person name="Oakeson K.F."/>
            <person name="Yandell M."/>
            <person name="Halpert J.R."/>
            <person name="Dearing D."/>
        </authorList>
    </citation>
    <scope>NUCLEOTIDE SEQUENCE [LARGE SCALE GENOMIC DNA]</scope>
    <source>
        <strain evidence="1">417</strain>
        <tissue evidence="1">Liver</tissue>
    </source>
</reference>
<dbReference type="SUPFAM" id="SSF53335">
    <property type="entry name" value="S-adenosyl-L-methionine-dependent methyltransferases"/>
    <property type="match status" value="1"/>
</dbReference>
<dbReference type="GO" id="GO:0005829">
    <property type="term" value="C:cytosol"/>
    <property type="evidence" value="ECO:0007669"/>
    <property type="project" value="TreeGrafter"/>
</dbReference>
<gene>
    <name evidence="1" type="ORF">A6R68_15460</name>
</gene>
<dbReference type="OrthoDB" id="38125at2759"/>
<dbReference type="Proteomes" id="UP000092124">
    <property type="component" value="Unassembled WGS sequence"/>
</dbReference>
<protein>
    <recommendedName>
        <fullName evidence="3">PABS domain-containing protein</fullName>
    </recommendedName>
</protein>
<dbReference type="EMBL" id="LZPO01044529">
    <property type="protein sequence ID" value="OBS74000.1"/>
    <property type="molecule type" value="Genomic_DNA"/>
</dbReference>
<name>A0A1A6H825_NEOLE</name>
<dbReference type="Pfam" id="PF01564">
    <property type="entry name" value="Spermine_synth"/>
    <property type="match status" value="2"/>
</dbReference>
<proteinExistence type="predicted"/>
<accession>A0A1A6H825</accession>
<dbReference type="STRING" id="56216.A0A1A6H825"/>
<keyword evidence="2" id="KW-1185">Reference proteome</keyword>
<organism evidence="1 2">
    <name type="scientific">Neotoma lepida</name>
    <name type="common">Desert woodrat</name>
    <dbReference type="NCBI Taxonomy" id="56216"/>
    <lineage>
        <taxon>Eukaryota</taxon>
        <taxon>Metazoa</taxon>
        <taxon>Chordata</taxon>
        <taxon>Craniata</taxon>
        <taxon>Vertebrata</taxon>
        <taxon>Euteleostomi</taxon>
        <taxon>Mammalia</taxon>
        <taxon>Eutheria</taxon>
        <taxon>Euarchontoglires</taxon>
        <taxon>Glires</taxon>
        <taxon>Rodentia</taxon>
        <taxon>Myomorpha</taxon>
        <taxon>Muroidea</taxon>
        <taxon>Cricetidae</taxon>
        <taxon>Neotominae</taxon>
        <taxon>Neotoma</taxon>
    </lineage>
</organism>
<evidence type="ECO:0008006" key="3">
    <source>
        <dbReference type="Google" id="ProtNLM"/>
    </source>
</evidence>
<feature type="non-terminal residue" evidence="1">
    <location>
        <position position="1"/>
    </location>
</feature>
<dbReference type="PANTHER" id="PTHR11558">
    <property type="entry name" value="SPERMIDINE/SPERMINE SYNTHASE"/>
    <property type="match status" value="1"/>
</dbReference>
<dbReference type="PANTHER" id="PTHR11558:SF11">
    <property type="entry name" value="SPERMIDINE SYNTHASE"/>
    <property type="match status" value="1"/>
</dbReference>
<evidence type="ECO:0000313" key="2">
    <source>
        <dbReference type="Proteomes" id="UP000092124"/>
    </source>
</evidence>
<dbReference type="InterPro" id="IPR029063">
    <property type="entry name" value="SAM-dependent_MTases_sf"/>
</dbReference>
<dbReference type="AlphaFoldDB" id="A0A1A6H825"/>
<dbReference type="Gene3D" id="3.40.50.150">
    <property type="entry name" value="Vaccinia Virus protein VP39"/>
    <property type="match status" value="1"/>
</dbReference>
<dbReference type="InterPro" id="IPR001045">
    <property type="entry name" value="Spermi_synthase"/>
</dbReference>
<comment type="caution">
    <text evidence="1">The sequence shown here is derived from an EMBL/GenBank/DDBJ whole genome shotgun (WGS) entry which is preliminary data.</text>
</comment>
<evidence type="ECO:0000313" key="1">
    <source>
        <dbReference type="EMBL" id="OBS74000.1"/>
    </source>
</evidence>
<dbReference type="GO" id="GO:0008295">
    <property type="term" value="P:spermidine biosynthetic process"/>
    <property type="evidence" value="ECO:0007669"/>
    <property type="project" value="TreeGrafter"/>
</dbReference>